<gene>
    <name evidence="3" type="ORF">PHACADRAFT_246870</name>
</gene>
<feature type="transmembrane region" description="Helical" evidence="1">
    <location>
        <begin position="71"/>
        <end position="92"/>
    </location>
</feature>
<keyword evidence="1" id="KW-1133">Transmembrane helix</keyword>
<feature type="transmembrane region" description="Helical" evidence="1">
    <location>
        <begin position="193"/>
        <end position="213"/>
    </location>
</feature>
<dbReference type="RefSeq" id="XP_007390203.1">
    <property type="nucleotide sequence ID" value="XM_007390141.1"/>
</dbReference>
<proteinExistence type="predicted"/>
<feature type="transmembrane region" description="Helical" evidence="1">
    <location>
        <begin position="39"/>
        <end position="59"/>
    </location>
</feature>
<reference evidence="3 4" key="1">
    <citation type="journal article" date="2012" name="BMC Genomics">
        <title>Comparative genomics of the white-rot fungi, Phanerochaete carnosa and P. chrysosporium, to elucidate the genetic basis of the distinct wood types they colonize.</title>
        <authorList>
            <person name="Suzuki H."/>
            <person name="MacDonald J."/>
            <person name="Syed K."/>
            <person name="Salamov A."/>
            <person name="Hori C."/>
            <person name="Aerts A."/>
            <person name="Henrissat B."/>
            <person name="Wiebenga A."/>
            <person name="vanKuyk P.A."/>
            <person name="Barry K."/>
            <person name="Lindquist E."/>
            <person name="LaButti K."/>
            <person name="Lapidus A."/>
            <person name="Lucas S."/>
            <person name="Coutinho P."/>
            <person name="Gong Y."/>
            <person name="Samejima M."/>
            <person name="Mahadevan R."/>
            <person name="Abou-Zaid M."/>
            <person name="de Vries R.P."/>
            <person name="Igarashi K."/>
            <person name="Yadav J.S."/>
            <person name="Grigoriev I.V."/>
            <person name="Master E.R."/>
        </authorList>
    </citation>
    <scope>NUCLEOTIDE SEQUENCE [LARGE SCALE GENOMIC DNA]</scope>
    <source>
        <strain evidence="3 4">HHB-10118-sp</strain>
    </source>
</reference>
<feature type="domain" description="DUF7702" evidence="2">
    <location>
        <begin position="4"/>
        <end position="257"/>
    </location>
</feature>
<protein>
    <recommendedName>
        <fullName evidence="2">DUF7702 domain-containing protein</fullName>
    </recommendedName>
</protein>
<name>K5VCU0_PHACS</name>
<dbReference type="PANTHER" id="PTHR42109">
    <property type="entry name" value="UNPLACED GENOMIC SCAFFOLD UM_SCAF_CONTIG_1.265, WHOLE GENOME SHOTGUN SEQUENCE"/>
    <property type="match status" value="1"/>
</dbReference>
<evidence type="ECO:0000256" key="1">
    <source>
        <dbReference type="SAM" id="Phobius"/>
    </source>
</evidence>
<feature type="transmembrane region" description="Helical" evidence="1">
    <location>
        <begin position="112"/>
        <end position="132"/>
    </location>
</feature>
<organism evidence="3 4">
    <name type="scientific">Phanerochaete carnosa (strain HHB-10118-sp)</name>
    <name type="common">White-rot fungus</name>
    <name type="synonym">Peniophora carnosa</name>
    <dbReference type="NCBI Taxonomy" id="650164"/>
    <lineage>
        <taxon>Eukaryota</taxon>
        <taxon>Fungi</taxon>
        <taxon>Dikarya</taxon>
        <taxon>Basidiomycota</taxon>
        <taxon>Agaricomycotina</taxon>
        <taxon>Agaricomycetes</taxon>
        <taxon>Polyporales</taxon>
        <taxon>Phanerochaetaceae</taxon>
        <taxon>Phanerochaete</taxon>
    </lineage>
</organism>
<dbReference type="HOGENOM" id="CLU_064985_0_0_1"/>
<dbReference type="Proteomes" id="UP000008370">
    <property type="component" value="Unassembled WGS sequence"/>
</dbReference>
<feature type="transmembrane region" description="Helical" evidence="1">
    <location>
        <begin position="152"/>
        <end position="172"/>
    </location>
</feature>
<keyword evidence="1" id="KW-0472">Membrane</keyword>
<dbReference type="PANTHER" id="PTHR42109:SF2">
    <property type="entry name" value="INTEGRAL MEMBRANE PROTEIN"/>
    <property type="match status" value="1"/>
</dbReference>
<dbReference type="InterPro" id="IPR056119">
    <property type="entry name" value="DUF7702"/>
</dbReference>
<dbReference type="AlphaFoldDB" id="K5VCU0"/>
<dbReference type="Pfam" id="PF24800">
    <property type="entry name" value="DUF7702"/>
    <property type="match status" value="1"/>
</dbReference>
<sequence>MTHLDSRSIVSAIEIVVYIPLAALSVCLLVKYGFKREGWLYLLILSIIRIAGGITHIIAQEQANPSTTLETVVTILETSGVSPLLIATVGFLTTVKQNAFEDGHLLHKGLRLMGLLSSVALLLTIVGGVNIGSNTSSDDVSKINSGNNLRHIGVILFVVQFVLTVLVTFFIWSKISQIMKHRRTLLKAITLSLPFLGVRVLYTILSAYSPLGIPGVTSGSPSLAKFNSTRGDFGIWLIMSPIMEFIVIVIYVTVGLATPLQNDYFVGGKGESLEDATQLNSSAYAPNPSHGPSASSVSVAKPYTGGSAYAPRPGVTYGA</sequence>
<dbReference type="KEGG" id="pco:PHACADRAFT_246870"/>
<keyword evidence="4" id="KW-1185">Reference proteome</keyword>
<feature type="transmembrane region" description="Helical" evidence="1">
    <location>
        <begin position="233"/>
        <end position="254"/>
    </location>
</feature>
<evidence type="ECO:0000259" key="2">
    <source>
        <dbReference type="Pfam" id="PF24800"/>
    </source>
</evidence>
<accession>K5VCU0</accession>
<evidence type="ECO:0000313" key="4">
    <source>
        <dbReference type="Proteomes" id="UP000008370"/>
    </source>
</evidence>
<evidence type="ECO:0000313" key="3">
    <source>
        <dbReference type="EMBL" id="EKM60756.1"/>
    </source>
</evidence>
<dbReference type="OrthoDB" id="2560628at2759"/>
<keyword evidence="1" id="KW-0812">Transmembrane</keyword>
<feature type="transmembrane region" description="Helical" evidence="1">
    <location>
        <begin position="12"/>
        <end position="32"/>
    </location>
</feature>
<dbReference type="InParanoid" id="K5VCU0"/>
<dbReference type="EMBL" id="JH930468">
    <property type="protein sequence ID" value="EKM60756.1"/>
    <property type="molecule type" value="Genomic_DNA"/>
</dbReference>
<dbReference type="GeneID" id="18913925"/>